<evidence type="ECO:0000313" key="4">
    <source>
        <dbReference type="Proteomes" id="UP001642520"/>
    </source>
</evidence>
<keyword evidence="1" id="KW-0106">Calcium</keyword>
<evidence type="ECO:0000259" key="2">
    <source>
        <dbReference type="PROSITE" id="PS50268"/>
    </source>
</evidence>
<dbReference type="SUPFAM" id="SSF49313">
    <property type="entry name" value="Cadherin-like"/>
    <property type="match status" value="1"/>
</dbReference>
<keyword evidence="4" id="KW-1185">Reference proteome</keyword>
<gene>
    <name evidence="3" type="ORF">XYLVIOL_LOCUS10491</name>
</gene>
<dbReference type="InterPro" id="IPR002126">
    <property type="entry name" value="Cadherin-like_dom"/>
</dbReference>
<proteinExistence type="predicted"/>
<protein>
    <recommendedName>
        <fullName evidence="2">Cadherin domain-containing protein</fullName>
    </recommendedName>
</protein>
<sequence length="124" mass="13939">MLIHKHTRRGNGCFPRDSYRLRVRASDRGTQVLHADVDVELDVVDRNNKPPVWDANVYGPIHIKENVTVGTVVTAVKARFVCHDMTETRHVTCRAVPCIATPLLQKDCRRVEGTGPDDFSGKHP</sequence>
<evidence type="ECO:0000313" key="3">
    <source>
        <dbReference type="EMBL" id="CAL7951405.1"/>
    </source>
</evidence>
<accession>A0ABP1PJL1</accession>
<feature type="domain" description="Cadherin" evidence="2">
    <location>
        <begin position="8"/>
        <end position="53"/>
    </location>
</feature>
<dbReference type="Proteomes" id="UP001642520">
    <property type="component" value="Unassembled WGS sequence"/>
</dbReference>
<comment type="caution">
    <text evidence="3">The sequence shown here is derived from an EMBL/GenBank/DDBJ whole genome shotgun (WGS) entry which is preliminary data.</text>
</comment>
<dbReference type="Gene3D" id="2.60.40.60">
    <property type="entry name" value="Cadherins"/>
    <property type="match status" value="1"/>
</dbReference>
<evidence type="ECO:0000256" key="1">
    <source>
        <dbReference type="PROSITE-ProRule" id="PRU00043"/>
    </source>
</evidence>
<dbReference type="InterPro" id="IPR015919">
    <property type="entry name" value="Cadherin-like_sf"/>
</dbReference>
<dbReference type="PROSITE" id="PS50268">
    <property type="entry name" value="CADHERIN_2"/>
    <property type="match status" value="1"/>
</dbReference>
<name>A0ABP1PJL1_XYLVO</name>
<dbReference type="EMBL" id="CAXAJV020001301">
    <property type="protein sequence ID" value="CAL7951405.1"/>
    <property type="molecule type" value="Genomic_DNA"/>
</dbReference>
<organism evidence="3 4">
    <name type="scientific">Xylocopa violacea</name>
    <name type="common">Violet carpenter bee</name>
    <name type="synonym">Apis violacea</name>
    <dbReference type="NCBI Taxonomy" id="135666"/>
    <lineage>
        <taxon>Eukaryota</taxon>
        <taxon>Metazoa</taxon>
        <taxon>Ecdysozoa</taxon>
        <taxon>Arthropoda</taxon>
        <taxon>Hexapoda</taxon>
        <taxon>Insecta</taxon>
        <taxon>Pterygota</taxon>
        <taxon>Neoptera</taxon>
        <taxon>Endopterygota</taxon>
        <taxon>Hymenoptera</taxon>
        <taxon>Apocrita</taxon>
        <taxon>Aculeata</taxon>
        <taxon>Apoidea</taxon>
        <taxon>Anthophila</taxon>
        <taxon>Apidae</taxon>
        <taxon>Xylocopa</taxon>
        <taxon>Xylocopa</taxon>
    </lineage>
</organism>
<reference evidence="3 4" key="1">
    <citation type="submission" date="2024-08" db="EMBL/GenBank/DDBJ databases">
        <authorList>
            <person name="Will J Nash"/>
            <person name="Angela Man"/>
            <person name="Seanna McTaggart"/>
            <person name="Kendall Baker"/>
            <person name="Tom Barker"/>
            <person name="Leah Catchpole"/>
            <person name="Alex Durrant"/>
            <person name="Karim Gharbi"/>
            <person name="Naomi Irish"/>
            <person name="Gemy Kaithakottil"/>
            <person name="Debby Ku"/>
            <person name="Aaliyah Providence"/>
            <person name="Felix Shaw"/>
            <person name="David Swarbreck"/>
            <person name="Chris Watkins"/>
            <person name="Ann M. McCartney"/>
            <person name="Giulio Formenti"/>
            <person name="Alice Mouton"/>
            <person name="Noel Vella"/>
            <person name="Bjorn M von Reumont"/>
            <person name="Adriana Vella"/>
            <person name="Wilfried Haerty"/>
        </authorList>
    </citation>
    <scope>NUCLEOTIDE SEQUENCE [LARGE SCALE GENOMIC DNA]</scope>
</reference>